<dbReference type="NCBIfam" id="NF003454">
    <property type="entry name" value="PRK05035.1"/>
    <property type="match status" value="1"/>
</dbReference>
<dbReference type="InterPro" id="IPR017896">
    <property type="entry name" value="4Fe4S_Fe-S-bd"/>
</dbReference>
<evidence type="ECO:0000256" key="5">
    <source>
        <dbReference type="ARBA" id="ARBA00022967"/>
    </source>
</evidence>
<dbReference type="GO" id="GO:0009055">
    <property type="term" value="F:electron transfer activity"/>
    <property type="evidence" value="ECO:0007669"/>
    <property type="project" value="InterPro"/>
</dbReference>
<comment type="subcellular location">
    <subcellularLocation>
        <location evidence="9">Cell inner membrane</location>
        <topology evidence="9">Peripheral membrane protein</topology>
    </subcellularLocation>
</comment>
<evidence type="ECO:0000256" key="7">
    <source>
        <dbReference type="ARBA" id="ARBA00023004"/>
    </source>
</evidence>
<keyword evidence="9" id="KW-0997">Cell inner membrane</keyword>
<dbReference type="GO" id="GO:0046872">
    <property type="term" value="F:metal ion binding"/>
    <property type="evidence" value="ECO:0007669"/>
    <property type="project" value="UniProtKB-KW"/>
</dbReference>
<accession>A0A4Y9K393</accession>
<dbReference type="InterPro" id="IPR026902">
    <property type="entry name" value="RnfC_N"/>
</dbReference>
<dbReference type="GO" id="GO:0022900">
    <property type="term" value="P:electron transport chain"/>
    <property type="evidence" value="ECO:0007669"/>
    <property type="project" value="UniProtKB-UniRule"/>
</dbReference>
<evidence type="ECO:0000256" key="3">
    <source>
        <dbReference type="ARBA" id="ARBA00022723"/>
    </source>
</evidence>
<comment type="cofactor">
    <cofactor evidence="9">
        <name>[4Fe-4S] cluster</name>
        <dbReference type="ChEBI" id="CHEBI:49883"/>
    </cofactor>
    <text evidence="9">Binds 2 [4Fe-4S] clusters per subunit.</text>
</comment>
<evidence type="ECO:0000259" key="11">
    <source>
        <dbReference type="PROSITE" id="PS51379"/>
    </source>
</evidence>
<keyword evidence="1 9" id="KW-0813">Transport</keyword>
<evidence type="ECO:0000256" key="1">
    <source>
        <dbReference type="ARBA" id="ARBA00022448"/>
    </source>
</evidence>
<evidence type="ECO:0000256" key="6">
    <source>
        <dbReference type="ARBA" id="ARBA00022982"/>
    </source>
</evidence>
<dbReference type="OrthoDB" id="9767754at2"/>
<comment type="caution">
    <text evidence="12">The sequence shown here is derived from an EMBL/GenBank/DDBJ whole genome shotgun (WGS) entry which is preliminary data.</text>
</comment>
<dbReference type="HAMAP" id="MF_00461">
    <property type="entry name" value="RsxC_RnfC"/>
    <property type="match status" value="1"/>
</dbReference>
<dbReference type="Gene3D" id="3.30.70.20">
    <property type="match status" value="1"/>
</dbReference>
<dbReference type="EMBL" id="SPPA01000007">
    <property type="protein sequence ID" value="TFV11165.1"/>
    <property type="molecule type" value="Genomic_DNA"/>
</dbReference>
<feature type="compositionally biased region" description="Polar residues" evidence="10">
    <location>
        <begin position="583"/>
        <end position="592"/>
    </location>
</feature>
<comment type="subunit">
    <text evidence="9">The complex is composed of six subunits: RnfA, RnfB, RnfC, RnfD, RnfE and RnfG.</text>
</comment>
<reference evidence="12 13" key="1">
    <citation type="submission" date="2019-03" db="EMBL/GenBank/DDBJ databases">
        <title>Diversity of the mouse oral microbiome.</title>
        <authorList>
            <person name="Joseph S."/>
            <person name="Aduse-Opoku J."/>
            <person name="Curtis M."/>
            <person name="Wade W."/>
            <person name="Hashim A."/>
        </authorList>
    </citation>
    <scope>NUCLEOTIDE SEQUENCE [LARGE SCALE GENOMIC DNA]</scope>
    <source>
        <strain evidence="12 13">WT12</strain>
    </source>
</reference>
<dbReference type="PANTHER" id="PTHR43034:SF2">
    <property type="entry name" value="ION-TRANSLOCATING OXIDOREDUCTASE COMPLEX SUBUNIT C"/>
    <property type="match status" value="1"/>
</dbReference>
<evidence type="ECO:0000256" key="2">
    <source>
        <dbReference type="ARBA" id="ARBA00022485"/>
    </source>
</evidence>
<dbReference type="GO" id="GO:0051539">
    <property type="term" value="F:4 iron, 4 sulfur cluster binding"/>
    <property type="evidence" value="ECO:0007669"/>
    <property type="project" value="UniProtKB-KW"/>
</dbReference>
<feature type="binding site" evidence="9">
    <location>
        <position position="381"/>
    </location>
    <ligand>
        <name>[4Fe-4S] cluster</name>
        <dbReference type="ChEBI" id="CHEBI:49883"/>
        <label>1</label>
    </ligand>
</feature>
<dbReference type="NCBIfam" id="TIGR01945">
    <property type="entry name" value="rnfC"/>
    <property type="match status" value="1"/>
</dbReference>
<keyword evidence="9" id="KW-0472">Membrane</keyword>
<dbReference type="InterPro" id="IPR037225">
    <property type="entry name" value="Nuo51_FMN-bd_sf"/>
</dbReference>
<evidence type="ECO:0000313" key="12">
    <source>
        <dbReference type="EMBL" id="TFV11165.1"/>
    </source>
</evidence>
<keyword evidence="4 9" id="KW-0677">Repeat</keyword>
<evidence type="ECO:0000256" key="8">
    <source>
        <dbReference type="ARBA" id="ARBA00023014"/>
    </source>
</evidence>
<keyword evidence="2 9" id="KW-0004">4Fe-4S</keyword>
<dbReference type="PANTHER" id="PTHR43034">
    <property type="entry name" value="ION-TRANSLOCATING OXIDOREDUCTASE COMPLEX SUBUNIT C"/>
    <property type="match status" value="1"/>
</dbReference>
<feature type="domain" description="4Fe-4S ferredoxin-type" evidence="11">
    <location>
        <begin position="411"/>
        <end position="440"/>
    </location>
</feature>
<feature type="binding site" evidence="9">
    <location>
        <position position="387"/>
    </location>
    <ligand>
        <name>[4Fe-4S] cluster</name>
        <dbReference type="ChEBI" id="CHEBI:49883"/>
        <label>1</label>
    </ligand>
</feature>
<feature type="binding site" evidence="9">
    <location>
        <position position="384"/>
    </location>
    <ligand>
        <name>[4Fe-4S] cluster</name>
        <dbReference type="ChEBI" id="CHEBI:49883"/>
        <label>1</label>
    </ligand>
</feature>
<protein>
    <recommendedName>
        <fullName evidence="9">Ion-translocating oxidoreductase complex subunit C</fullName>
        <ecNumber evidence="9">7.-.-.-</ecNumber>
    </recommendedName>
    <alternativeName>
        <fullName evidence="9">Rnf electron transport complex subunit C</fullName>
    </alternativeName>
</protein>
<dbReference type="Proteomes" id="UP000297396">
    <property type="component" value="Unassembled WGS sequence"/>
</dbReference>
<dbReference type="PROSITE" id="PS51379">
    <property type="entry name" value="4FE4S_FER_2"/>
    <property type="match status" value="2"/>
</dbReference>
<dbReference type="Pfam" id="PF01512">
    <property type="entry name" value="Complex1_51K"/>
    <property type="match status" value="1"/>
</dbReference>
<comment type="function">
    <text evidence="9">Part of a membrane-bound complex that couples electron transfer with translocation of ions across the membrane.</text>
</comment>
<dbReference type="Pfam" id="PF13375">
    <property type="entry name" value="RnfC_N"/>
    <property type="match status" value="1"/>
</dbReference>
<feature type="compositionally biased region" description="Low complexity" evidence="10">
    <location>
        <begin position="657"/>
        <end position="668"/>
    </location>
</feature>
<dbReference type="InterPro" id="IPR010208">
    <property type="entry name" value="Ion_transpt_RnfC/RsxC"/>
</dbReference>
<keyword evidence="3 9" id="KW-0479">Metal-binding</keyword>
<gene>
    <name evidence="12" type="primary">rsxC</name>
    <name evidence="9" type="synonym">rnfC</name>
    <name evidence="12" type="ORF">E4T80_04505</name>
</gene>
<keyword evidence="7 9" id="KW-0408">Iron</keyword>
<dbReference type="SUPFAM" id="SSF142019">
    <property type="entry name" value="Nqo1 FMN-binding domain-like"/>
    <property type="match status" value="1"/>
</dbReference>
<evidence type="ECO:0000256" key="10">
    <source>
        <dbReference type="SAM" id="MobiDB-lite"/>
    </source>
</evidence>
<dbReference type="RefSeq" id="WP_135055374.1">
    <property type="nucleotide sequence ID" value="NZ_JADGLC010000007.1"/>
</dbReference>
<feature type="region of interest" description="Disordered" evidence="10">
    <location>
        <begin position="471"/>
        <end position="593"/>
    </location>
</feature>
<feature type="compositionally biased region" description="Low complexity" evidence="10">
    <location>
        <begin position="560"/>
        <end position="577"/>
    </location>
</feature>
<feature type="region of interest" description="Disordered" evidence="10">
    <location>
        <begin position="614"/>
        <end position="691"/>
    </location>
</feature>
<dbReference type="AlphaFoldDB" id="A0A4Y9K393"/>
<evidence type="ECO:0000256" key="4">
    <source>
        <dbReference type="ARBA" id="ARBA00022737"/>
    </source>
</evidence>
<feature type="binding site" evidence="9">
    <location>
        <position position="426"/>
    </location>
    <ligand>
        <name>[4Fe-4S] cluster</name>
        <dbReference type="ChEBI" id="CHEBI:49883"/>
        <label>2</label>
    </ligand>
</feature>
<feature type="compositionally biased region" description="Polar residues" evidence="10">
    <location>
        <begin position="639"/>
        <end position="650"/>
    </location>
</feature>
<keyword evidence="6 9" id="KW-0249">Electron transport</keyword>
<evidence type="ECO:0000256" key="9">
    <source>
        <dbReference type="HAMAP-Rule" id="MF_00461"/>
    </source>
</evidence>
<dbReference type="EC" id="7.-.-.-" evidence="9"/>
<keyword evidence="8 9" id="KW-0411">Iron-sulfur</keyword>
<feature type="compositionally biased region" description="Polar residues" evidence="10">
    <location>
        <begin position="676"/>
        <end position="688"/>
    </location>
</feature>
<proteinExistence type="inferred from homology"/>
<feature type="binding site" evidence="9">
    <location>
        <position position="430"/>
    </location>
    <ligand>
        <name>[4Fe-4S] cluster</name>
        <dbReference type="ChEBI" id="CHEBI:49883"/>
        <label>1</label>
    </ligand>
</feature>
<sequence length="918" mass="97918">MSNPNEVLDRIRQGRTWSFPGGIHPPEMKKQSNQKPIRALHLPKYFYVPLVQHAGSAGELIVSQGQKVLKGQPLTRGDHYRQLPVHSPTSGTVIAIQPYVSCHPSGLSELTVVIETDGQDEWIARQPIDDFLHLTSDQIIEKVYQAGIAGLGGAVFPTSSKLHYADKRCQLLIINGAECEPYITCDDRLMQEHAAELIEGIRILRYVLRPEAVVIAIEDNKPKAIQAVRKALKGANDIILRVIPTKYPSGASDQLVQILTGLEIPYGKRSIEMGIVMHNVGTAVAVKRAVIDDEPLIERVVTLTGDKIRNKGNVWARLGTPIIHLLEQVDYQADERFPVFLGGPMMGFILPSLQAPVTKTANCIIAPDHFEYAPPQPERNCIRCSSCSDACPVGLLPQQLYWFARAEEHEKSKAYHLDACIECGVCAYVCPSYIPLIQYFRQEKAKLAEIDEKAKKAEEAKQRFEAREARLNKEKEARTARIQQAAEKRREEVANSQGEDPVKAALARLKAKKADSGETETPKIVANANGEPDNRDLMAQRRARRLAKQAEQTAQQAVSSAPNSAIAAEIAENPAAADMPKNSVMSDTTVQDTDPRKAAVAAALARAKAKKAAQQAVSSAPNSATSAELAENPAAPDMSENSVTADTSVQDADPRKAAVSAISAEIAENPAEADITENSVTADTTEQNTDPRKAAVAAALARAKAKKAAQQAVSSAPNSAISAEIAENPVAADMPKNSVTADTSVQDADPRKAAVAAALARAKAKKAAQQAVSSAPNSAISAELAENPAAADITENSVTADTSVQNADPRKAAVAAALARAKAKKAARQAVSSVPNSAISPEIEENPAAADITENSVTADTSVQNADPRKAAVAAALARAKAKKAAQQAVSSVPNSAISPEIEENPAAANVKPNSPIT</sequence>
<feature type="binding site" evidence="9">
    <location>
        <position position="420"/>
    </location>
    <ligand>
        <name>[4Fe-4S] cluster</name>
        <dbReference type="ChEBI" id="CHEBI:49883"/>
        <label>2</label>
    </ligand>
</feature>
<dbReference type="Pfam" id="PF12838">
    <property type="entry name" value="Fer4_7"/>
    <property type="match status" value="1"/>
</dbReference>
<dbReference type="GO" id="GO:0005886">
    <property type="term" value="C:plasma membrane"/>
    <property type="evidence" value="ECO:0007669"/>
    <property type="project" value="UniProtKB-SubCell"/>
</dbReference>
<keyword evidence="9" id="KW-1003">Cell membrane</keyword>
<feature type="region of interest" description="Disordered" evidence="10">
    <location>
        <begin position="884"/>
        <end position="918"/>
    </location>
</feature>
<feature type="region of interest" description="Disordered" evidence="10">
    <location>
        <begin position="848"/>
        <end position="870"/>
    </location>
</feature>
<organism evidence="12 13">
    <name type="scientific">Muribacter muris</name>
    <dbReference type="NCBI Taxonomy" id="67855"/>
    <lineage>
        <taxon>Bacteria</taxon>
        <taxon>Pseudomonadati</taxon>
        <taxon>Pseudomonadota</taxon>
        <taxon>Gammaproteobacteria</taxon>
        <taxon>Pasteurellales</taxon>
        <taxon>Pasteurellaceae</taxon>
        <taxon>Muribacter</taxon>
    </lineage>
</organism>
<dbReference type="Gene3D" id="3.40.50.11540">
    <property type="entry name" value="NADH-ubiquinone oxidoreductase 51kDa subunit"/>
    <property type="match status" value="1"/>
</dbReference>
<keyword evidence="5 9" id="KW-1278">Translocase</keyword>
<feature type="compositionally biased region" description="Polar residues" evidence="10">
    <location>
        <begin position="853"/>
        <end position="865"/>
    </location>
</feature>
<feature type="domain" description="4Fe-4S ferredoxin-type" evidence="11">
    <location>
        <begin position="371"/>
        <end position="401"/>
    </location>
</feature>
<name>A0A4Y9K393_9PAST</name>
<dbReference type="SUPFAM" id="SSF46548">
    <property type="entry name" value="alpha-helical ferredoxin"/>
    <property type="match status" value="1"/>
</dbReference>
<dbReference type="PROSITE" id="PS00198">
    <property type="entry name" value="4FE4S_FER_1"/>
    <property type="match status" value="1"/>
</dbReference>
<evidence type="ECO:0000313" key="13">
    <source>
        <dbReference type="Proteomes" id="UP000297396"/>
    </source>
</evidence>
<feature type="binding site" evidence="9">
    <location>
        <position position="391"/>
    </location>
    <ligand>
        <name>[4Fe-4S] cluster</name>
        <dbReference type="ChEBI" id="CHEBI:49883"/>
        <label>2</label>
    </ligand>
</feature>
<dbReference type="InterPro" id="IPR011538">
    <property type="entry name" value="Nuo51_FMN-bd"/>
</dbReference>
<comment type="similarity">
    <text evidence="9">Belongs to the 4Fe4S bacterial-type ferredoxin family. RnfC subfamily.</text>
</comment>
<dbReference type="InterPro" id="IPR017900">
    <property type="entry name" value="4Fe4S_Fe_S_CS"/>
</dbReference>
<feature type="binding site" evidence="9">
    <location>
        <position position="423"/>
    </location>
    <ligand>
        <name>[4Fe-4S] cluster</name>
        <dbReference type="ChEBI" id="CHEBI:49883"/>
        <label>2</label>
    </ligand>
</feature>